<evidence type="ECO:0000313" key="1">
    <source>
        <dbReference type="EMBL" id="KAJ8425238.1"/>
    </source>
</evidence>
<accession>A0A9Q1JMG8</accession>
<name>A0A9Q1JMG8_9CARY</name>
<organism evidence="1 2">
    <name type="scientific">Carnegiea gigantea</name>
    <dbReference type="NCBI Taxonomy" id="171969"/>
    <lineage>
        <taxon>Eukaryota</taxon>
        <taxon>Viridiplantae</taxon>
        <taxon>Streptophyta</taxon>
        <taxon>Embryophyta</taxon>
        <taxon>Tracheophyta</taxon>
        <taxon>Spermatophyta</taxon>
        <taxon>Magnoliopsida</taxon>
        <taxon>eudicotyledons</taxon>
        <taxon>Gunneridae</taxon>
        <taxon>Pentapetalae</taxon>
        <taxon>Caryophyllales</taxon>
        <taxon>Cactineae</taxon>
        <taxon>Cactaceae</taxon>
        <taxon>Cactoideae</taxon>
        <taxon>Echinocereeae</taxon>
        <taxon>Carnegiea</taxon>
    </lineage>
</organism>
<dbReference type="EMBL" id="JAKOGI010001511">
    <property type="protein sequence ID" value="KAJ8425238.1"/>
    <property type="molecule type" value="Genomic_DNA"/>
</dbReference>
<dbReference type="Proteomes" id="UP001153076">
    <property type="component" value="Unassembled WGS sequence"/>
</dbReference>
<proteinExistence type="predicted"/>
<reference evidence="1" key="1">
    <citation type="submission" date="2022-04" db="EMBL/GenBank/DDBJ databases">
        <title>Carnegiea gigantea Genome sequencing and assembly v2.</title>
        <authorList>
            <person name="Copetti D."/>
            <person name="Sanderson M.J."/>
            <person name="Burquez A."/>
            <person name="Wojciechowski M.F."/>
        </authorList>
    </citation>
    <scope>NUCLEOTIDE SEQUENCE</scope>
    <source>
        <strain evidence="1">SGP5-SGP5p</strain>
        <tissue evidence="1">Aerial part</tissue>
    </source>
</reference>
<evidence type="ECO:0000313" key="2">
    <source>
        <dbReference type="Proteomes" id="UP001153076"/>
    </source>
</evidence>
<sequence>MVKFSGLGRSKSFQPEEAQELIGSRRGFCWHSSIINRRKETLMNDGKLSRADFAYFDAPADLDFGDLPDPETMLRYHHMLMCYGTGFQVLLPGQCNLLKRNTTRAFHEWRSKMFISSTCSPHASDSMRKRSDLSDTNISKDEGKFVSKPKLKIVHSGKPLEPFVLPMDDGSSRVKIPGIDVVVLATPILVIPIQSIVSLPQTCRHKSNRLINLTANGHDELPVEVCEPSTKKVIELPPEGAENIMDILDVEPNPTECMGVCSLDDDEVESIRRVNAPSPVPHPQCPLRSPQGEISVLNADTVIKEDLQQSYSNRTSTEEHDSCHIEVQGKLDEASRQLNTEGTHYEAKTAELKHVELRHQELLKEL</sequence>
<comment type="caution">
    <text evidence="1">The sequence shown here is derived from an EMBL/GenBank/DDBJ whole genome shotgun (WGS) entry which is preliminary data.</text>
</comment>
<protein>
    <submittedName>
        <fullName evidence="1">Uncharacterized protein</fullName>
    </submittedName>
</protein>
<dbReference type="AlphaFoldDB" id="A0A9Q1JMG8"/>
<dbReference type="OrthoDB" id="1746559at2759"/>
<gene>
    <name evidence="1" type="ORF">Cgig2_014337</name>
</gene>
<keyword evidence="2" id="KW-1185">Reference proteome</keyword>